<keyword evidence="6" id="KW-1185">Reference proteome</keyword>
<dbReference type="Gene3D" id="1.25.40.10">
    <property type="entry name" value="Tetratricopeptide repeat domain"/>
    <property type="match status" value="1"/>
</dbReference>
<feature type="signal peptide" evidence="3">
    <location>
        <begin position="1"/>
        <end position="29"/>
    </location>
</feature>
<dbReference type="PANTHER" id="PTHR15337">
    <property type="entry name" value="ANTERIOR GRADIENT PROTEIN-RELATED"/>
    <property type="match status" value="1"/>
</dbReference>
<dbReference type="KEGG" id="tsph:KIH39_10965"/>
<keyword evidence="1 3" id="KW-0732">Signal</keyword>
<evidence type="ECO:0000256" key="2">
    <source>
        <dbReference type="PROSITE-ProRule" id="PRU00339"/>
    </source>
</evidence>
<name>A0A8E6BAJ7_9BACT</name>
<feature type="chain" id="PRO_5034625853" evidence="3">
    <location>
        <begin position="30"/>
        <end position="385"/>
    </location>
</feature>
<dbReference type="InterPro" id="IPR019734">
    <property type="entry name" value="TPR_rpt"/>
</dbReference>
<evidence type="ECO:0000259" key="4">
    <source>
        <dbReference type="PROSITE" id="PS51352"/>
    </source>
</evidence>
<dbReference type="PROSITE" id="PS50005">
    <property type="entry name" value="TPR"/>
    <property type="match status" value="1"/>
</dbReference>
<dbReference type="GO" id="GO:0006950">
    <property type="term" value="P:response to stress"/>
    <property type="evidence" value="ECO:0007669"/>
    <property type="project" value="UniProtKB-ARBA"/>
</dbReference>
<keyword evidence="2" id="KW-0802">TPR repeat</keyword>
<organism evidence="5 6">
    <name type="scientific">Telmatocola sphagniphila</name>
    <dbReference type="NCBI Taxonomy" id="1123043"/>
    <lineage>
        <taxon>Bacteria</taxon>
        <taxon>Pseudomonadati</taxon>
        <taxon>Planctomycetota</taxon>
        <taxon>Planctomycetia</taxon>
        <taxon>Gemmatales</taxon>
        <taxon>Gemmataceae</taxon>
    </lineage>
</organism>
<dbReference type="Gene3D" id="3.40.30.10">
    <property type="entry name" value="Glutaredoxin"/>
    <property type="match status" value="1"/>
</dbReference>
<proteinExistence type="predicted"/>
<dbReference type="PROSITE" id="PS51352">
    <property type="entry name" value="THIOREDOXIN_2"/>
    <property type="match status" value="1"/>
</dbReference>
<evidence type="ECO:0000256" key="3">
    <source>
        <dbReference type="SAM" id="SignalP"/>
    </source>
</evidence>
<protein>
    <submittedName>
        <fullName evidence="5">Thioredoxin family protein</fullName>
    </submittedName>
</protein>
<dbReference type="AlphaFoldDB" id="A0A8E6BAJ7"/>
<dbReference type="Pfam" id="PF13899">
    <property type="entry name" value="Thioredoxin_7"/>
    <property type="match status" value="1"/>
</dbReference>
<dbReference type="SMART" id="SM00028">
    <property type="entry name" value="TPR"/>
    <property type="match status" value="2"/>
</dbReference>
<reference evidence="5" key="1">
    <citation type="submission" date="2021-05" db="EMBL/GenBank/DDBJ databases">
        <title>Complete genome sequence of the cellulolytic planctomycete Telmatocola sphagniphila SP2T and characterization of the first cellulase from planctomycetes.</title>
        <authorList>
            <person name="Rakitin A.L."/>
            <person name="Beletsky A.V."/>
            <person name="Naumoff D.G."/>
            <person name="Kulichevskaya I.S."/>
            <person name="Mardanov A.V."/>
            <person name="Ravin N.V."/>
            <person name="Dedysh S.N."/>
        </authorList>
    </citation>
    <scope>NUCLEOTIDE SEQUENCE</scope>
    <source>
        <strain evidence="5">SP2T</strain>
    </source>
</reference>
<dbReference type="EMBL" id="CP074694">
    <property type="protein sequence ID" value="QVL34397.1"/>
    <property type="molecule type" value="Genomic_DNA"/>
</dbReference>
<sequence>MQTIPCFRMRNTLIGVVFVMVVSARPALAGETVQWRKDYNAARKEAAEKGKPLFLDFGTEECFHCRRLDQTTFKDSGIVDLLNDRFIPVKVDANREPALTQALKIQAYPTLIMAGSDGKILGVIEGYMEASRLNEHLQRAMAVATPDWMARDFNEASKAISANDYAKAITLLKSICEDGKDRPVQGKSKQLLNELEQQANQKRIQVKDLIDRGQATQAMEQLTEVVRKFPGTKAAEDSSKQIASLTAKSTIREAARDQRANELLAMAKEEYRKEKFHRCVESCETILGTFSDSPEAREATLILRDIQANPDRLAKAAEELADQTAQMYTRLAEAWIQKGKIDEAALCYEKIMKLAPNTLQAQNASMKLAQMKRKTPTVPVQFQKP</sequence>
<accession>A0A8E6BAJ7</accession>
<dbReference type="RefSeq" id="WP_213499367.1">
    <property type="nucleotide sequence ID" value="NZ_CP074694.1"/>
</dbReference>
<dbReference type="InterPro" id="IPR013766">
    <property type="entry name" value="Thioredoxin_domain"/>
</dbReference>
<dbReference type="InterPro" id="IPR036249">
    <property type="entry name" value="Thioredoxin-like_sf"/>
</dbReference>
<evidence type="ECO:0000313" key="5">
    <source>
        <dbReference type="EMBL" id="QVL34397.1"/>
    </source>
</evidence>
<evidence type="ECO:0000313" key="6">
    <source>
        <dbReference type="Proteomes" id="UP000676194"/>
    </source>
</evidence>
<dbReference type="SUPFAM" id="SSF48452">
    <property type="entry name" value="TPR-like"/>
    <property type="match status" value="1"/>
</dbReference>
<gene>
    <name evidence="5" type="ORF">KIH39_10965</name>
</gene>
<dbReference type="InterPro" id="IPR051099">
    <property type="entry name" value="AGR/TXD"/>
</dbReference>
<feature type="domain" description="Thioredoxin" evidence="4">
    <location>
        <begin position="19"/>
        <end position="142"/>
    </location>
</feature>
<dbReference type="SUPFAM" id="SSF52833">
    <property type="entry name" value="Thioredoxin-like"/>
    <property type="match status" value="1"/>
</dbReference>
<dbReference type="InterPro" id="IPR011990">
    <property type="entry name" value="TPR-like_helical_dom_sf"/>
</dbReference>
<dbReference type="PANTHER" id="PTHR15337:SF11">
    <property type="entry name" value="THIOREDOXIN DOMAIN-CONTAINING PROTEIN"/>
    <property type="match status" value="1"/>
</dbReference>
<feature type="repeat" description="TPR" evidence="2">
    <location>
        <begin position="325"/>
        <end position="358"/>
    </location>
</feature>
<dbReference type="Proteomes" id="UP000676194">
    <property type="component" value="Chromosome"/>
</dbReference>
<evidence type="ECO:0000256" key="1">
    <source>
        <dbReference type="ARBA" id="ARBA00022729"/>
    </source>
</evidence>